<accession>A0ABR1ATG9</accession>
<dbReference type="Proteomes" id="UP001359485">
    <property type="component" value="Unassembled WGS sequence"/>
</dbReference>
<comment type="caution">
    <text evidence="3">The sequence shown here is derived from an EMBL/GenBank/DDBJ whole genome shotgun (WGS) entry which is preliminary data.</text>
</comment>
<proteinExistence type="predicted"/>
<gene>
    <name evidence="3" type="ORF">RUM44_009711</name>
</gene>
<sequence length="714" mass="79519">MIVPKNFEPDDYIALPGHLPLFVTWGVMCREACCAFHALCGFVYTAAGSVQLVAGIFFLLSLPVLKLGSSIFTGACNVLIGVGTFMLSCFGNLTRPRSERLLLLTFAALLINVVNFVILEVGEWYLLLTHEAKAAIERKNLHDLVFYAHVSMSLTTAIVVVVALVDSQLTFCSMQYLKKSSLKHHQNHNETVSDIEYIIPRHKTRSTSAAKDVPLNQYTQSWVFDAETGASLTESPNIKSHPTAPMDRGREYHEDDRQQHYSSTPIVRGKRFLVFKDPSITSNLTLTHPILYEHTSFVTVQVTDSPEPCGGGDRQINHMKSFSRTPSPAHASQSSSSSSIPPIYECLERLTQPTVYRSRLSSYKTTNKVSEPTGVRSRVQSGDKEQYATLMVELEKSFIHKKEPKTSLYTIPPSSTSKSSSTCSTSCYNETFFNPSEIRQRGSDAEFSKELEAALKLIQDLESPNTAETPSEMCAVSTEEVAAKRKKPSLEDKNDSDSTKTLSGSSSLDAHGKNQKTLPVESQSTSGYNSPSLDRSSRFTPTTGISSTDLTISQENGLSCVIRHLGDTAVISLFSPTKEPHPYYKISDVVCRETELVKDSMNTSGCGKRTKSLLELKAKNFDGEERNAKAKLRRWKHFMERKRRPSLLPEVESAIVKSECLAFLSKSELKDRLNQTKTIHRLIEAKVHRQRSLRKADSFGSVEDMIDRYGSTCI</sequence>
<feature type="compositionally biased region" description="Low complexity" evidence="1">
    <location>
        <begin position="499"/>
        <end position="509"/>
    </location>
</feature>
<evidence type="ECO:0000256" key="2">
    <source>
        <dbReference type="SAM" id="Phobius"/>
    </source>
</evidence>
<dbReference type="EMBL" id="JAWJWF010000045">
    <property type="protein sequence ID" value="KAK6627234.1"/>
    <property type="molecule type" value="Genomic_DNA"/>
</dbReference>
<feature type="compositionally biased region" description="Basic and acidic residues" evidence="1">
    <location>
        <begin position="488"/>
        <end position="498"/>
    </location>
</feature>
<feature type="region of interest" description="Disordered" evidence="1">
    <location>
        <begin position="462"/>
        <end position="548"/>
    </location>
</feature>
<keyword evidence="2" id="KW-0812">Transmembrane</keyword>
<feature type="transmembrane region" description="Helical" evidence="2">
    <location>
        <begin position="41"/>
        <end position="65"/>
    </location>
</feature>
<protein>
    <submittedName>
        <fullName evidence="3">Uncharacterized protein</fullName>
    </submittedName>
</protein>
<feature type="region of interest" description="Disordered" evidence="1">
    <location>
        <begin position="233"/>
        <end position="263"/>
    </location>
</feature>
<feature type="compositionally biased region" description="Polar residues" evidence="1">
    <location>
        <begin position="515"/>
        <end position="548"/>
    </location>
</feature>
<evidence type="ECO:0000313" key="4">
    <source>
        <dbReference type="Proteomes" id="UP001359485"/>
    </source>
</evidence>
<feature type="region of interest" description="Disordered" evidence="1">
    <location>
        <begin position="305"/>
        <end position="340"/>
    </location>
</feature>
<evidence type="ECO:0000313" key="3">
    <source>
        <dbReference type="EMBL" id="KAK6627234.1"/>
    </source>
</evidence>
<feature type="compositionally biased region" description="Basic and acidic residues" evidence="1">
    <location>
        <begin position="247"/>
        <end position="259"/>
    </location>
</feature>
<feature type="transmembrane region" description="Helical" evidence="2">
    <location>
        <begin position="71"/>
        <end position="90"/>
    </location>
</feature>
<feature type="compositionally biased region" description="Low complexity" evidence="1">
    <location>
        <begin position="326"/>
        <end position="340"/>
    </location>
</feature>
<keyword evidence="2" id="KW-0472">Membrane</keyword>
<evidence type="ECO:0000256" key="1">
    <source>
        <dbReference type="SAM" id="MobiDB-lite"/>
    </source>
</evidence>
<organism evidence="3 4">
    <name type="scientific">Polyplax serrata</name>
    <name type="common">Common mouse louse</name>
    <dbReference type="NCBI Taxonomy" id="468196"/>
    <lineage>
        <taxon>Eukaryota</taxon>
        <taxon>Metazoa</taxon>
        <taxon>Ecdysozoa</taxon>
        <taxon>Arthropoda</taxon>
        <taxon>Hexapoda</taxon>
        <taxon>Insecta</taxon>
        <taxon>Pterygota</taxon>
        <taxon>Neoptera</taxon>
        <taxon>Paraneoptera</taxon>
        <taxon>Psocodea</taxon>
        <taxon>Troctomorpha</taxon>
        <taxon>Phthiraptera</taxon>
        <taxon>Anoplura</taxon>
        <taxon>Polyplacidae</taxon>
        <taxon>Polyplax</taxon>
    </lineage>
</organism>
<name>A0ABR1ATG9_POLSC</name>
<keyword evidence="4" id="KW-1185">Reference proteome</keyword>
<keyword evidence="2" id="KW-1133">Transmembrane helix</keyword>
<reference evidence="3 4" key="1">
    <citation type="submission" date="2023-09" db="EMBL/GenBank/DDBJ databases">
        <title>Genomes of two closely related lineages of the louse Polyplax serrata with different host specificities.</title>
        <authorList>
            <person name="Martinu J."/>
            <person name="Tarabai H."/>
            <person name="Stefka J."/>
            <person name="Hypsa V."/>
        </authorList>
    </citation>
    <scope>NUCLEOTIDE SEQUENCE [LARGE SCALE GENOMIC DNA]</scope>
    <source>
        <strain evidence="3">98ZLc_SE</strain>
    </source>
</reference>
<feature type="transmembrane region" description="Helical" evidence="2">
    <location>
        <begin position="102"/>
        <end position="126"/>
    </location>
</feature>